<dbReference type="Pfam" id="PF07679">
    <property type="entry name" value="I-set"/>
    <property type="match status" value="7"/>
</dbReference>
<dbReference type="InterPro" id="IPR013098">
    <property type="entry name" value="Ig_I-set"/>
</dbReference>
<evidence type="ECO:0000313" key="11">
    <source>
        <dbReference type="EnsemblMetazoa" id="GBRI003936-PA"/>
    </source>
</evidence>
<dbReference type="SUPFAM" id="SSF56112">
    <property type="entry name" value="Protein kinase-like (PK-like)"/>
    <property type="match status" value="1"/>
</dbReference>
<feature type="domain" description="Ig-like" evidence="9">
    <location>
        <begin position="338"/>
        <end position="421"/>
    </location>
</feature>
<dbReference type="SUPFAM" id="SSF49265">
    <property type="entry name" value="Fibronectin type III"/>
    <property type="match status" value="1"/>
</dbReference>
<dbReference type="Pfam" id="PF00069">
    <property type="entry name" value="Pkinase"/>
    <property type="match status" value="1"/>
</dbReference>
<sequence length="1893" mass="212075">MRLRDRRVQVTYPVRLTCQVMGYPKPEISWFKDDRPLLSTKHYLITADYQFYTLELPSTSLNDSGIYTCTAKNELGSVSCHCSLVVDKGIRAYISPEFCMHLDPVYIFQEDQEIHLTAKVEAYPAVGVAWHRNGVKLRPSRRLRVSLDCSGFVELSITDATPCDSGIYSCLASNAVGKAESLCRVCIEPKETDDKIKQSQINSQSNLPVIRTSDMPYSKEPLFVVKPRSSEAYEGDTVIICCEVVGDPKPEVVWLRDFLNPEYYKDAPHFRRIGEGPEYRLEIPYAKLDFTGTYSIIATNCHGETKAIISLQIYAKDILKQNSMEKGSIRHGNVETLPRFIRQLRPLRCCDGDAVTLEAHVEGLPEPIIIWEKDGRVIPSGKDFDITYDGIKAMLSIPRVYPEDEGEYTCVAKNTIGRSLSSACIIVDVPEEKENMLQSQLSRPSGLLSATSTPLSTPRSTPNRSFSPQRRFSHRHSSNDITGGRSDGQVLAAPKFLAIPNNRVVEEGESVRFQCAIAGHPQPWSTWDKDGMIVTPTARIAVKELDDLRFLEIEEVGYDDAGLYRITLENDYGRIEATARLDVITRSRYSRSPSSRSVRASSSRRNAYLHRRLMGPSTAIGGRMALAAGFRGFSVPSCKFYHNGRELIENEKTHIIFNNQEAQLIIDNVNEDMEGIYTCFIEGQQHEPIVTSAVVHFIQKTSSRIQIPEIVKPLPEMVKCTEGDTIDLSFEINCENPYTYLWTRHGEVITESKDFNYIDHGNGVICLRIYDAFDIDSGIYTCDVITSEGYKCSTCSALYIENVNASSTSNDLMILKSPLPVLARIDDNVTFFARVYPTNAAATWFVSGHRIEEDESDEFTLETSEADGVRMLHINSVNLNHSGEVQLSVNQPGKATTTSSSFSSPSSSSSSSTSAASTSTLKVYTSLAVLPRSSNFFDNRSSTESNLLTSTPTTTTTATTSSREIIRQPAYVLEGPNDCTALIGGCVRLSVIFEGVPKPQVTWFKASRPIVETSNIIINTSARKSVLQISDIAADDSGKYIVQVMNDYGNDVAVASVAVEGPPEPPSGKPSISQGPDRIAIAWCGPPFDGGCMITGFIIEMQELNDVSKESGRNWLEIASVVDSLAYTVKNLKPGCTYRFRVRAENVHGRSEPSLASEPVQIFEKREERNEELQNPIYIKSGGEFKERFEIIEELGKGRFGIVYKVQEKEEPKRILAAKVIKCIKSRDRIKIQEEISIMKSLKHPKLLQLAASFESNREISMVMEYITGGELFERVVADDFTLTERDCILFVRQVCEGVAYMHSQSIVHLDLKPENIMCKTRTCHQIKIIDFGLAQRLNASTPLRVLFGTPEFIPPEIISYEPIGFQSDMWSVGVICYVLLSGLSPFMGDSDVETFANITRADYDFDDEAFDCVSQQAKDFISNLLLHRKEERWSAEQCLESPWLKPGHYDENLATTKICTDKLKKFIIRRKWQKTGNAIRALGRLATLSASRRNSAASNPGSLPCSPRPSISGISLFNPNISVQMSSLHEEEDNFSIELPPHEVLKRPVTSGTGFKIYKARDKSQCSERSDSGYSECSNCSAAGSIQCHCSFKEYESKDFVDHPPKDNNLLTHDLLKKKLEEIAHQSEIQKDQYPETVKELDKSRTFIKSTTENIVKDAQNIVKHDFVKRELSPTGTNTMTATMPIMQSDFTNTVKMRKKSLENSAYREKPKLSKANLYDTPGKVSMLKNKFSDLIRQEQVSTNATPTLNPNKHNKDCMDFLKLKRQDYIDACHDKTSSSTSTLNSSGQPQTQQSISLPNTPLSTRKVRSNNQSSCYTAQHSPIATGNPSTFRLSERVREVTDRLAQQQTICTEARRSSITTTPTHYQQHQQQRRDQKNSPPPTNRKKFVAT</sequence>
<dbReference type="GO" id="GO:0009653">
    <property type="term" value="P:anatomical structure morphogenesis"/>
    <property type="evidence" value="ECO:0007669"/>
    <property type="project" value="UniProtKB-ARBA"/>
</dbReference>
<feature type="domain" description="Ig-like" evidence="9">
    <location>
        <begin position="708"/>
        <end position="784"/>
    </location>
</feature>
<dbReference type="STRING" id="37001.A0A1A9W2E6"/>
<dbReference type="FunFam" id="2.60.40.10:FF:000107">
    <property type="entry name" value="Myosin, light chain kinase a"/>
    <property type="match status" value="2"/>
</dbReference>
<dbReference type="PROSITE" id="PS50835">
    <property type="entry name" value="IG_LIKE"/>
    <property type="match status" value="7"/>
</dbReference>
<dbReference type="PROSITE" id="PS50853">
    <property type="entry name" value="FN3"/>
    <property type="match status" value="1"/>
</dbReference>
<evidence type="ECO:0000256" key="5">
    <source>
        <dbReference type="ARBA" id="ARBA00023319"/>
    </source>
</evidence>
<feature type="domain" description="Ig-like" evidence="9">
    <location>
        <begin position="952"/>
        <end position="1060"/>
    </location>
</feature>
<evidence type="ECO:0000256" key="2">
    <source>
        <dbReference type="ARBA" id="ARBA00022737"/>
    </source>
</evidence>
<dbReference type="InterPro" id="IPR003599">
    <property type="entry name" value="Ig_sub"/>
</dbReference>
<comment type="similarity">
    <text evidence="1">Belongs to the protein kinase superfamily. CAMK Ser/Thr protein kinase family.</text>
</comment>
<dbReference type="SMART" id="SM00220">
    <property type="entry name" value="S_TKc"/>
    <property type="match status" value="1"/>
</dbReference>
<name>A0A1A9W2E6_9MUSC</name>
<dbReference type="FunFam" id="1.10.510.10:FF:000175">
    <property type="entry name" value="Myosin light chain kinase, smooth muscle"/>
    <property type="match status" value="1"/>
</dbReference>
<feature type="region of interest" description="Disordered" evidence="7">
    <location>
        <begin position="890"/>
        <end position="915"/>
    </location>
</feature>
<evidence type="ECO:0008006" key="13">
    <source>
        <dbReference type="Google" id="ProtNLM"/>
    </source>
</evidence>
<dbReference type="SMART" id="SM00060">
    <property type="entry name" value="FN3"/>
    <property type="match status" value="1"/>
</dbReference>
<dbReference type="Gene3D" id="3.30.200.20">
    <property type="entry name" value="Phosphorylase Kinase, domain 1"/>
    <property type="match status" value="1"/>
</dbReference>
<feature type="region of interest" description="Disordered" evidence="7">
    <location>
        <begin position="1847"/>
        <end position="1893"/>
    </location>
</feature>
<feature type="domain" description="Ig-like" evidence="9">
    <location>
        <begin position="14"/>
        <end position="79"/>
    </location>
</feature>
<reference evidence="12" key="1">
    <citation type="submission" date="2014-03" db="EMBL/GenBank/DDBJ databases">
        <authorList>
            <person name="Aksoy S."/>
            <person name="Warren W."/>
            <person name="Wilson R.K."/>
        </authorList>
    </citation>
    <scope>NUCLEOTIDE SEQUENCE [LARGE SCALE GENOMIC DNA]</scope>
    <source>
        <strain evidence="12">IAEA</strain>
    </source>
</reference>
<feature type="binding site" evidence="6">
    <location>
        <position position="1219"/>
    </location>
    <ligand>
        <name>ATP</name>
        <dbReference type="ChEBI" id="CHEBI:30616"/>
    </ligand>
</feature>
<dbReference type="PROSITE" id="PS00107">
    <property type="entry name" value="PROTEIN_KINASE_ATP"/>
    <property type="match status" value="1"/>
</dbReference>
<dbReference type="Pfam" id="PF00041">
    <property type="entry name" value="fn3"/>
    <property type="match status" value="1"/>
</dbReference>
<dbReference type="GO" id="GO:0030154">
    <property type="term" value="P:cell differentiation"/>
    <property type="evidence" value="ECO:0007669"/>
    <property type="project" value="UniProtKB-ARBA"/>
</dbReference>
<dbReference type="PANTHER" id="PTHR47633">
    <property type="entry name" value="IMMUNOGLOBULIN"/>
    <property type="match status" value="1"/>
</dbReference>
<feature type="domain" description="Ig-like" evidence="9">
    <location>
        <begin position="221"/>
        <end position="310"/>
    </location>
</feature>
<evidence type="ECO:0000256" key="6">
    <source>
        <dbReference type="PROSITE-ProRule" id="PRU10141"/>
    </source>
</evidence>
<feature type="compositionally biased region" description="Low complexity" evidence="7">
    <location>
        <begin position="444"/>
        <end position="462"/>
    </location>
</feature>
<dbReference type="InterPro" id="IPR003598">
    <property type="entry name" value="Ig_sub2"/>
</dbReference>
<dbReference type="InterPro" id="IPR007110">
    <property type="entry name" value="Ig-like_dom"/>
</dbReference>
<protein>
    <recommendedName>
        <fullName evidence="13">Myosin light chain kinase, smooth muscle</fullName>
    </recommendedName>
</protein>
<dbReference type="InterPro" id="IPR000719">
    <property type="entry name" value="Prot_kinase_dom"/>
</dbReference>
<dbReference type="FunFam" id="2.60.40.10:FF:000612">
    <property type="entry name" value="palladin isoform X1"/>
    <property type="match status" value="1"/>
</dbReference>
<evidence type="ECO:0000259" key="10">
    <source>
        <dbReference type="PROSITE" id="PS50853"/>
    </source>
</evidence>
<dbReference type="PROSITE" id="PS50011">
    <property type="entry name" value="PROTEIN_KINASE_DOM"/>
    <property type="match status" value="1"/>
</dbReference>
<feature type="compositionally biased region" description="Low complexity" evidence="7">
    <location>
        <begin position="1862"/>
        <end position="1872"/>
    </location>
</feature>
<dbReference type="FunFam" id="2.60.40.10:FF:001053">
    <property type="entry name" value="Uncharacterized protein, isoform D"/>
    <property type="match status" value="1"/>
</dbReference>
<dbReference type="InterPro" id="IPR036116">
    <property type="entry name" value="FN3_sf"/>
</dbReference>
<dbReference type="InterPro" id="IPR017441">
    <property type="entry name" value="Protein_kinase_ATP_BS"/>
</dbReference>
<accession>A0A1A9W2E6</accession>
<evidence type="ECO:0000259" key="9">
    <source>
        <dbReference type="PROSITE" id="PS50835"/>
    </source>
</evidence>
<dbReference type="VEuPathDB" id="VectorBase:GBRI003936"/>
<proteinExistence type="inferred from homology"/>
<dbReference type="SMART" id="SM00408">
    <property type="entry name" value="IGc2"/>
    <property type="match status" value="8"/>
</dbReference>
<dbReference type="SMART" id="SM00409">
    <property type="entry name" value="IG"/>
    <property type="match status" value="9"/>
</dbReference>
<keyword evidence="2" id="KW-0677">Repeat</keyword>
<dbReference type="PROSITE" id="PS00108">
    <property type="entry name" value="PROTEIN_KINASE_ST"/>
    <property type="match status" value="1"/>
</dbReference>
<feature type="domain" description="Ig-like" evidence="9">
    <location>
        <begin position="96"/>
        <end position="183"/>
    </location>
</feature>
<dbReference type="CDD" id="cd14103">
    <property type="entry name" value="STKc_MLCK"/>
    <property type="match status" value="1"/>
</dbReference>
<dbReference type="InterPro" id="IPR003961">
    <property type="entry name" value="FN3_dom"/>
</dbReference>
<dbReference type="GO" id="GO:0004672">
    <property type="term" value="F:protein kinase activity"/>
    <property type="evidence" value="ECO:0007669"/>
    <property type="project" value="InterPro"/>
</dbReference>
<feature type="region of interest" description="Disordered" evidence="7">
    <location>
        <begin position="436"/>
        <end position="486"/>
    </location>
</feature>
<dbReference type="InterPro" id="IPR013783">
    <property type="entry name" value="Ig-like_fold"/>
</dbReference>
<dbReference type="InterPro" id="IPR008271">
    <property type="entry name" value="Ser/Thr_kinase_AS"/>
</dbReference>
<dbReference type="EnsemblMetazoa" id="GBRI003936-RA">
    <property type="protein sequence ID" value="GBRI003936-PA"/>
    <property type="gene ID" value="GBRI003936"/>
</dbReference>
<evidence type="ECO:0000313" key="12">
    <source>
        <dbReference type="Proteomes" id="UP000091820"/>
    </source>
</evidence>
<dbReference type="Proteomes" id="UP000091820">
    <property type="component" value="Unassembled WGS sequence"/>
</dbReference>
<organism evidence="11 12">
    <name type="scientific">Glossina brevipalpis</name>
    <dbReference type="NCBI Taxonomy" id="37001"/>
    <lineage>
        <taxon>Eukaryota</taxon>
        <taxon>Metazoa</taxon>
        <taxon>Ecdysozoa</taxon>
        <taxon>Arthropoda</taxon>
        <taxon>Hexapoda</taxon>
        <taxon>Insecta</taxon>
        <taxon>Pterygota</taxon>
        <taxon>Neoptera</taxon>
        <taxon>Endopterygota</taxon>
        <taxon>Diptera</taxon>
        <taxon>Brachycera</taxon>
        <taxon>Muscomorpha</taxon>
        <taxon>Hippoboscoidea</taxon>
        <taxon>Glossinidae</taxon>
        <taxon>Glossina</taxon>
    </lineage>
</organism>
<feature type="domain" description="Protein kinase" evidence="8">
    <location>
        <begin position="1189"/>
        <end position="1445"/>
    </location>
</feature>
<dbReference type="GO" id="GO:0005524">
    <property type="term" value="F:ATP binding"/>
    <property type="evidence" value="ECO:0007669"/>
    <property type="project" value="UniProtKB-UniRule"/>
</dbReference>
<evidence type="ECO:0000256" key="7">
    <source>
        <dbReference type="SAM" id="MobiDB-lite"/>
    </source>
</evidence>
<keyword evidence="3 6" id="KW-0547">Nucleotide-binding</keyword>
<keyword evidence="5" id="KW-0393">Immunoglobulin domain</keyword>
<evidence type="ECO:0000259" key="8">
    <source>
        <dbReference type="PROSITE" id="PS50011"/>
    </source>
</evidence>
<feature type="compositionally biased region" description="Polar residues" evidence="7">
    <location>
        <begin position="1789"/>
        <end position="1833"/>
    </location>
</feature>
<dbReference type="InterPro" id="IPR011009">
    <property type="entry name" value="Kinase-like_dom_sf"/>
</dbReference>
<keyword evidence="4 6" id="KW-0067">ATP-binding</keyword>
<keyword evidence="12" id="KW-1185">Reference proteome</keyword>
<evidence type="ECO:0000256" key="3">
    <source>
        <dbReference type="ARBA" id="ARBA00022741"/>
    </source>
</evidence>
<reference evidence="11" key="2">
    <citation type="submission" date="2020-05" db="UniProtKB">
        <authorList>
            <consortium name="EnsemblMetazoa"/>
        </authorList>
    </citation>
    <scope>IDENTIFICATION</scope>
    <source>
        <strain evidence="11">IAEA</strain>
    </source>
</reference>
<feature type="compositionally biased region" description="Low complexity" evidence="7">
    <location>
        <begin position="895"/>
        <end position="915"/>
    </location>
</feature>
<feature type="domain" description="Ig-like" evidence="9">
    <location>
        <begin position="494"/>
        <end position="582"/>
    </location>
</feature>
<dbReference type="CDD" id="cd00063">
    <property type="entry name" value="FN3"/>
    <property type="match status" value="1"/>
</dbReference>
<dbReference type="SUPFAM" id="SSF48726">
    <property type="entry name" value="Immunoglobulin"/>
    <property type="match status" value="9"/>
</dbReference>
<feature type="region of interest" description="Disordered" evidence="7">
    <location>
        <begin position="1776"/>
        <end position="1833"/>
    </location>
</feature>
<dbReference type="FunFam" id="2.60.40.10:FF:001452">
    <property type="entry name" value="Uncharacterized protein, isoform F"/>
    <property type="match status" value="1"/>
</dbReference>
<dbReference type="Gene3D" id="2.60.40.10">
    <property type="entry name" value="Immunoglobulins"/>
    <property type="match status" value="10"/>
</dbReference>
<dbReference type="InterPro" id="IPR036179">
    <property type="entry name" value="Ig-like_dom_sf"/>
</dbReference>
<feature type="domain" description="Fibronectin type-III" evidence="10">
    <location>
        <begin position="1062"/>
        <end position="1165"/>
    </location>
</feature>
<feature type="compositionally biased region" description="Low complexity" evidence="7">
    <location>
        <begin position="1779"/>
        <end position="1788"/>
    </location>
</feature>
<dbReference type="Gene3D" id="1.10.510.10">
    <property type="entry name" value="Transferase(Phosphotransferase) domain 1"/>
    <property type="match status" value="1"/>
</dbReference>
<dbReference type="CDD" id="cd00096">
    <property type="entry name" value="Ig"/>
    <property type="match status" value="1"/>
</dbReference>
<dbReference type="PANTHER" id="PTHR47633:SF7">
    <property type="entry name" value="TITIN HOMOLOG"/>
    <property type="match status" value="1"/>
</dbReference>
<evidence type="ECO:0000256" key="4">
    <source>
        <dbReference type="ARBA" id="ARBA00022840"/>
    </source>
</evidence>
<evidence type="ECO:0000256" key="1">
    <source>
        <dbReference type="ARBA" id="ARBA00006692"/>
    </source>
</evidence>
<dbReference type="FunFam" id="2.60.40.10:FF:001508">
    <property type="entry name" value="Uncharacterized protein, isoform D"/>
    <property type="match status" value="1"/>
</dbReference>